<evidence type="ECO:0000313" key="1">
    <source>
        <dbReference type="EMBL" id="PXY02944.1"/>
    </source>
</evidence>
<name>A0A2V4AFS5_9BACT</name>
<dbReference type="RefSeq" id="WP_110359101.1">
    <property type="nucleotide sequence ID" value="NZ_QFLI01000001.1"/>
</dbReference>
<keyword evidence="2" id="KW-1185">Reference proteome</keyword>
<sequence>MRKIILNILLGSLLCSCSYKNIYTLKEFHVNPLQSEYHSGYSEYTADKYKIQLKYLNRNENKIDFEAIITNTSKDTIFIDPSLFYYKGYRKTEISSYNHIQTYSCFNSDSLLQKAFEVKQKLSHAKNPYTSDNYSTSSIITEALVAGLFEAISGSENDEDDYESHEEMEAKWEKERIQALKHCEETIDYLQNEAILNTSLAPNEMVKGKLRFTLILKAKRVKFYFPVGGCHTSSLGFNQEAFHQQNL</sequence>
<gene>
    <name evidence="1" type="ORF">DF185_02285</name>
</gene>
<dbReference type="Proteomes" id="UP000248079">
    <property type="component" value="Unassembled WGS sequence"/>
</dbReference>
<proteinExistence type="predicted"/>
<comment type="caution">
    <text evidence="1">The sequence shown here is derived from an EMBL/GenBank/DDBJ whole genome shotgun (WGS) entry which is preliminary data.</text>
</comment>
<evidence type="ECO:0008006" key="3">
    <source>
        <dbReference type="Google" id="ProtNLM"/>
    </source>
</evidence>
<evidence type="ECO:0000313" key="2">
    <source>
        <dbReference type="Proteomes" id="UP000248079"/>
    </source>
</evidence>
<organism evidence="1 2">
    <name type="scientific">Marinifilum breve</name>
    <dbReference type="NCBI Taxonomy" id="2184082"/>
    <lineage>
        <taxon>Bacteria</taxon>
        <taxon>Pseudomonadati</taxon>
        <taxon>Bacteroidota</taxon>
        <taxon>Bacteroidia</taxon>
        <taxon>Marinilabiliales</taxon>
        <taxon>Marinifilaceae</taxon>
    </lineage>
</organism>
<dbReference type="AlphaFoldDB" id="A0A2V4AFS5"/>
<dbReference type="EMBL" id="QFLI01000001">
    <property type="protein sequence ID" value="PXY02944.1"/>
    <property type="molecule type" value="Genomic_DNA"/>
</dbReference>
<reference evidence="1 2" key="1">
    <citation type="submission" date="2018-05" db="EMBL/GenBank/DDBJ databases">
        <title>Marinifilum breve JC075T sp. nov., a marine bacterium isolated from Yongle Blue Hole in the South China Sea.</title>
        <authorList>
            <person name="Fu T."/>
        </authorList>
    </citation>
    <scope>NUCLEOTIDE SEQUENCE [LARGE SCALE GENOMIC DNA]</scope>
    <source>
        <strain evidence="1 2">JC075</strain>
    </source>
</reference>
<accession>A0A2V4AFS5</accession>
<protein>
    <recommendedName>
        <fullName evidence="3">Lipoprotein</fullName>
    </recommendedName>
</protein>
<dbReference type="PROSITE" id="PS51257">
    <property type="entry name" value="PROKAR_LIPOPROTEIN"/>
    <property type="match status" value="1"/>
</dbReference>
<dbReference type="OrthoDB" id="9849419at2"/>